<proteinExistence type="predicted"/>
<sequence>GNHPSGNHPQQRRNRPIFPYQPKRLLSSRVTGNALLSSSMPEAAFCLQCLVFLSQKEENIRLEESSIFTKGTGPLKNNIKDCGTRPIFTEEPGIGFTPLYMVPEDTLSHFGGRVNLTNPSVVKAPVHIQSTMTQIQLSLAKMVEFNCRAFKNTPVNLDFPRTGSMSEFILQSMSAGC</sequence>
<name>A0A9P6FQG5_9FUNG</name>
<dbReference type="Proteomes" id="UP000780801">
    <property type="component" value="Unassembled WGS sequence"/>
</dbReference>
<keyword evidence="2" id="KW-1185">Reference proteome</keyword>
<gene>
    <name evidence="1" type="ORF">BGW38_004159</name>
</gene>
<evidence type="ECO:0000313" key="2">
    <source>
        <dbReference type="Proteomes" id="UP000780801"/>
    </source>
</evidence>
<feature type="non-terminal residue" evidence="1">
    <location>
        <position position="177"/>
    </location>
</feature>
<organism evidence="1 2">
    <name type="scientific">Lunasporangiospora selenospora</name>
    <dbReference type="NCBI Taxonomy" id="979761"/>
    <lineage>
        <taxon>Eukaryota</taxon>
        <taxon>Fungi</taxon>
        <taxon>Fungi incertae sedis</taxon>
        <taxon>Mucoromycota</taxon>
        <taxon>Mortierellomycotina</taxon>
        <taxon>Mortierellomycetes</taxon>
        <taxon>Mortierellales</taxon>
        <taxon>Mortierellaceae</taxon>
        <taxon>Lunasporangiospora</taxon>
    </lineage>
</organism>
<protein>
    <submittedName>
        <fullName evidence="1">Uncharacterized protein</fullName>
    </submittedName>
</protein>
<evidence type="ECO:0000313" key="1">
    <source>
        <dbReference type="EMBL" id="KAF9579539.1"/>
    </source>
</evidence>
<dbReference type="EMBL" id="JAABOA010002686">
    <property type="protein sequence ID" value="KAF9579539.1"/>
    <property type="molecule type" value="Genomic_DNA"/>
</dbReference>
<reference evidence="1" key="1">
    <citation type="journal article" date="2020" name="Fungal Divers.">
        <title>Resolving the Mortierellaceae phylogeny through synthesis of multi-gene phylogenetics and phylogenomics.</title>
        <authorList>
            <person name="Vandepol N."/>
            <person name="Liber J."/>
            <person name="Desiro A."/>
            <person name="Na H."/>
            <person name="Kennedy M."/>
            <person name="Barry K."/>
            <person name="Grigoriev I.V."/>
            <person name="Miller A.N."/>
            <person name="O'Donnell K."/>
            <person name="Stajich J.E."/>
            <person name="Bonito G."/>
        </authorList>
    </citation>
    <scope>NUCLEOTIDE SEQUENCE</scope>
    <source>
        <strain evidence="1">KOD1015</strain>
    </source>
</reference>
<accession>A0A9P6FQG5</accession>
<comment type="caution">
    <text evidence="1">The sequence shown here is derived from an EMBL/GenBank/DDBJ whole genome shotgun (WGS) entry which is preliminary data.</text>
</comment>
<feature type="non-terminal residue" evidence="1">
    <location>
        <position position="1"/>
    </location>
</feature>
<dbReference type="AlphaFoldDB" id="A0A9P6FQG5"/>